<protein>
    <submittedName>
        <fullName evidence="1">Uncharacterized protein</fullName>
    </submittedName>
</protein>
<comment type="caution">
    <text evidence="1">The sequence shown here is derived from an EMBL/GenBank/DDBJ whole genome shotgun (WGS) entry which is preliminary data.</text>
</comment>
<organism evidence="1 2">
    <name type="scientific">Marinobacterium sediminicola</name>
    <dbReference type="NCBI Taxonomy" id="518898"/>
    <lineage>
        <taxon>Bacteria</taxon>
        <taxon>Pseudomonadati</taxon>
        <taxon>Pseudomonadota</taxon>
        <taxon>Gammaproteobacteria</taxon>
        <taxon>Oceanospirillales</taxon>
        <taxon>Oceanospirillaceae</taxon>
        <taxon>Marinobacterium</taxon>
    </lineage>
</organism>
<dbReference type="Proteomes" id="UP001159257">
    <property type="component" value="Unassembled WGS sequence"/>
</dbReference>
<evidence type="ECO:0000313" key="2">
    <source>
        <dbReference type="Proteomes" id="UP001159257"/>
    </source>
</evidence>
<dbReference type="EMBL" id="FXWV01000002">
    <property type="protein sequence ID" value="SMR71495.1"/>
    <property type="molecule type" value="Genomic_DNA"/>
</dbReference>
<proteinExistence type="predicted"/>
<evidence type="ECO:0000313" key="1">
    <source>
        <dbReference type="EMBL" id="SMR71495.1"/>
    </source>
</evidence>
<accession>A0ABY1RXA5</accession>
<reference evidence="1 2" key="1">
    <citation type="submission" date="2017-05" db="EMBL/GenBank/DDBJ databases">
        <authorList>
            <person name="Varghese N."/>
            <person name="Submissions S."/>
        </authorList>
    </citation>
    <scope>NUCLEOTIDE SEQUENCE [LARGE SCALE GENOMIC DNA]</scope>
    <source>
        <strain evidence="1 2">CGMCC 1.7287</strain>
    </source>
</reference>
<sequence length="47" mass="5632">MRRGVFSGTHPFFNRYMAGCIRILKASVNEYYSMDSRRHEYRISQIS</sequence>
<gene>
    <name evidence="1" type="ORF">SAMN04487964_102149</name>
</gene>
<name>A0ABY1RXA5_9GAMM</name>
<keyword evidence="2" id="KW-1185">Reference proteome</keyword>